<evidence type="ECO:0000313" key="4">
    <source>
        <dbReference type="Proteomes" id="UP001143307"/>
    </source>
</evidence>
<comment type="caution">
    <text evidence="3">The sequence shown here is derived from an EMBL/GenBank/DDBJ whole genome shotgun (WGS) entry which is preliminary data.</text>
</comment>
<organism evidence="3 4">
    <name type="scientific">Candidatus Seongchinamella marina</name>
    <dbReference type="NCBI Taxonomy" id="2518990"/>
    <lineage>
        <taxon>Bacteria</taxon>
        <taxon>Pseudomonadati</taxon>
        <taxon>Pseudomonadota</taxon>
        <taxon>Gammaproteobacteria</taxon>
        <taxon>Cellvibrionales</taxon>
        <taxon>Halieaceae</taxon>
        <taxon>Seongchinamella</taxon>
    </lineage>
</organism>
<dbReference type="Gene3D" id="3.30.450.90">
    <property type="match status" value="1"/>
</dbReference>
<evidence type="ECO:0000256" key="1">
    <source>
        <dbReference type="ARBA" id="ARBA00006611"/>
    </source>
</evidence>
<dbReference type="Proteomes" id="UP001143307">
    <property type="component" value="Unassembled WGS sequence"/>
</dbReference>
<evidence type="ECO:0000259" key="2">
    <source>
        <dbReference type="Pfam" id="PF00437"/>
    </source>
</evidence>
<sequence length="345" mass="37975">MNTISEGVFNAALGYFLAPISELMADESVREVMINGYDQIFIEQNGELKLSDYRFTDAEQLMAAVRNIAQYVGVHLHDEVSRFDARLPAGHRVHVVLPPVSRAGISVTIRKHSKSSFGLSDLVKLGSISEESTEFLRRAMEREQNMVISGGTGTGKTTFINALSALIPNSDRIVTIEDAAELQLDQEHVVSLETRAPDRKGKGAVSIRDLLHSSLRMRPDRIIVGECRGGEALDLLQAMNTGHGGSMSTVHANSPVESLRRLETLALFSGEEIPLRFLRAQVASAINIVVQLQRLAGKRTVATIAEVLPLSEDGEYRVQDIYQFDYNSEQLTRCAQANFETVAGH</sequence>
<comment type="similarity">
    <text evidence="1">Belongs to the GSP E family.</text>
</comment>
<protein>
    <submittedName>
        <fullName evidence="3">CpaF family protein</fullName>
    </submittedName>
</protein>
<dbReference type="RefSeq" id="WP_007230546.1">
    <property type="nucleotide sequence ID" value="NZ_SHNP01000003.1"/>
</dbReference>
<reference evidence="3" key="1">
    <citation type="submission" date="2019-02" db="EMBL/GenBank/DDBJ databases">
        <authorList>
            <person name="Li S.-H."/>
        </authorList>
    </citation>
    <scope>NUCLEOTIDE SEQUENCE</scope>
    <source>
        <strain evidence="3">IMCC8485</strain>
    </source>
</reference>
<dbReference type="PANTHER" id="PTHR30486:SF6">
    <property type="entry name" value="TYPE IV PILUS RETRACTATION ATPASE PILT"/>
    <property type="match status" value="1"/>
</dbReference>
<feature type="domain" description="Bacterial type II secretion system protein E" evidence="2">
    <location>
        <begin position="18"/>
        <end position="295"/>
    </location>
</feature>
<dbReference type="InterPro" id="IPR001482">
    <property type="entry name" value="T2SS/T4SS_dom"/>
</dbReference>
<dbReference type="InterPro" id="IPR050921">
    <property type="entry name" value="T4SS_GSP_E_ATPase"/>
</dbReference>
<dbReference type="PANTHER" id="PTHR30486">
    <property type="entry name" value="TWITCHING MOTILITY PROTEIN PILT"/>
    <property type="match status" value="1"/>
</dbReference>
<dbReference type="CDD" id="cd01130">
    <property type="entry name" value="VirB11-like_ATPase"/>
    <property type="match status" value="1"/>
</dbReference>
<dbReference type="EMBL" id="SHNP01000003">
    <property type="protein sequence ID" value="MCX2974103.1"/>
    <property type="molecule type" value="Genomic_DNA"/>
</dbReference>
<evidence type="ECO:0000313" key="3">
    <source>
        <dbReference type="EMBL" id="MCX2974103.1"/>
    </source>
</evidence>
<dbReference type="InterPro" id="IPR027417">
    <property type="entry name" value="P-loop_NTPase"/>
</dbReference>
<accession>A0ABT3SVU4</accession>
<dbReference type="Gene3D" id="3.40.50.300">
    <property type="entry name" value="P-loop containing nucleotide triphosphate hydrolases"/>
    <property type="match status" value="1"/>
</dbReference>
<proteinExistence type="inferred from homology"/>
<keyword evidence="4" id="KW-1185">Reference proteome</keyword>
<name>A0ABT3SVU4_9GAMM</name>
<dbReference type="Pfam" id="PF00437">
    <property type="entry name" value="T2SSE"/>
    <property type="match status" value="1"/>
</dbReference>
<gene>
    <name evidence="3" type="ORF">EYC87_10975</name>
</gene>
<dbReference type="SUPFAM" id="SSF52540">
    <property type="entry name" value="P-loop containing nucleoside triphosphate hydrolases"/>
    <property type="match status" value="1"/>
</dbReference>